<gene>
    <name evidence="1" type="ORF">OEA41_009574</name>
</gene>
<proteinExistence type="predicted"/>
<evidence type="ECO:0000313" key="1">
    <source>
        <dbReference type="EMBL" id="KAK3170188.1"/>
    </source>
</evidence>
<accession>A0AAE0DKB4</accession>
<dbReference type="EMBL" id="JASNWA010000009">
    <property type="protein sequence ID" value="KAK3170188.1"/>
    <property type="molecule type" value="Genomic_DNA"/>
</dbReference>
<comment type="caution">
    <text evidence="1">The sequence shown here is derived from an EMBL/GenBank/DDBJ whole genome shotgun (WGS) entry which is preliminary data.</text>
</comment>
<evidence type="ECO:0000313" key="2">
    <source>
        <dbReference type="Proteomes" id="UP001276659"/>
    </source>
</evidence>
<organism evidence="1 2">
    <name type="scientific">Lepraria neglecta</name>
    <dbReference type="NCBI Taxonomy" id="209136"/>
    <lineage>
        <taxon>Eukaryota</taxon>
        <taxon>Fungi</taxon>
        <taxon>Dikarya</taxon>
        <taxon>Ascomycota</taxon>
        <taxon>Pezizomycotina</taxon>
        <taxon>Lecanoromycetes</taxon>
        <taxon>OSLEUM clade</taxon>
        <taxon>Lecanoromycetidae</taxon>
        <taxon>Lecanorales</taxon>
        <taxon>Lecanorineae</taxon>
        <taxon>Stereocaulaceae</taxon>
        <taxon>Lepraria</taxon>
    </lineage>
</organism>
<sequence>MGDEGNFLVTMQAYSPPWIRCQVQPLPMQPGSDACKTILNSMRVGTENTTFAVLGVEGDITVPLVLTERKKFSNIVSFWLTLRRTATDRCTIIIDSTVPDDSASWYELWQAAVAVDGMCARQGQAGKARFLGEFSRREV</sequence>
<protein>
    <submittedName>
        <fullName evidence="1">Uncharacterized protein</fullName>
    </submittedName>
</protein>
<dbReference type="AlphaFoldDB" id="A0AAE0DKB4"/>
<reference evidence="1" key="1">
    <citation type="submission" date="2022-11" db="EMBL/GenBank/DDBJ databases">
        <title>Chromosomal genome sequence assembly and mating type (MAT) locus characterization of the leprose asexual lichenized fungus Lepraria neglecta (Nyl.) Erichsen.</title>
        <authorList>
            <person name="Allen J.L."/>
            <person name="Pfeffer B."/>
        </authorList>
    </citation>
    <scope>NUCLEOTIDE SEQUENCE</scope>
    <source>
        <strain evidence="1">Allen 5258</strain>
    </source>
</reference>
<name>A0AAE0DKB4_9LECA</name>
<keyword evidence="2" id="KW-1185">Reference proteome</keyword>
<dbReference type="Proteomes" id="UP001276659">
    <property type="component" value="Unassembled WGS sequence"/>
</dbReference>